<feature type="compositionally biased region" description="Basic residues" evidence="1">
    <location>
        <begin position="63"/>
        <end position="76"/>
    </location>
</feature>
<protein>
    <submittedName>
        <fullName evidence="2">Uncharacterized protein</fullName>
    </submittedName>
</protein>
<dbReference type="Proteomes" id="UP000005408">
    <property type="component" value="Unassembled WGS sequence"/>
</dbReference>
<reference evidence="2" key="1">
    <citation type="submission" date="2022-08" db="UniProtKB">
        <authorList>
            <consortium name="EnsemblMetazoa"/>
        </authorList>
    </citation>
    <scope>IDENTIFICATION</scope>
    <source>
        <strain evidence="2">05x7-T-G4-1.051#20</strain>
    </source>
</reference>
<feature type="compositionally biased region" description="Acidic residues" evidence="1">
    <location>
        <begin position="81"/>
        <end position="92"/>
    </location>
</feature>
<proteinExistence type="predicted"/>
<dbReference type="EnsemblMetazoa" id="G28111.2">
    <property type="protein sequence ID" value="G28111.2:cds"/>
    <property type="gene ID" value="G28111"/>
</dbReference>
<evidence type="ECO:0000313" key="2">
    <source>
        <dbReference type="EnsemblMetazoa" id="G28111.1:cds"/>
    </source>
</evidence>
<dbReference type="EnsemblMetazoa" id="G28111.1">
    <property type="protein sequence ID" value="G28111.1:cds"/>
    <property type="gene ID" value="G28111"/>
</dbReference>
<dbReference type="KEGG" id="crg:105330027"/>
<dbReference type="OMA" id="MKATWRT"/>
<name>A0A8W8LMG4_MAGGI</name>
<evidence type="ECO:0000313" key="3">
    <source>
        <dbReference type="Proteomes" id="UP000005408"/>
    </source>
</evidence>
<accession>A0A8W8LMG4</accession>
<dbReference type="OrthoDB" id="10471622at2759"/>
<feature type="compositionally biased region" description="Basic residues" evidence="1">
    <location>
        <begin position="1"/>
        <end position="29"/>
    </location>
</feature>
<dbReference type="RefSeq" id="XP_011429875.1">
    <property type="nucleotide sequence ID" value="XM_011431573.4"/>
</dbReference>
<sequence>MKATWRTKKTTAVRAKAKRHAVVTKKKKERPAVESIPGTEFLSEKQRKHVKIHTKSARINVSGKRKRKVIKRLRHQKTAELEAEPQTDDVDMVQESSSGKQKRKKKSKGQGMDVD</sequence>
<evidence type="ECO:0000256" key="1">
    <source>
        <dbReference type="SAM" id="MobiDB-lite"/>
    </source>
</evidence>
<keyword evidence="3" id="KW-1185">Reference proteome</keyword>
<dbReference type="AlphaFoldDB" id="A0A8W8LMG4"/>
<feature type="region of interest" description="Disordered" evidence="1">
    <location>
        <begin position="1"/>
        <end position="115"/>
    </location>
</feature>
<dbReference type="GeneID" id="105330027"/>
<organism evidence="2 3">
    <name type="scientific">Magallana gigas</name>
    <name type="common">Pacific oyster</name>
    <name type="synonym">Crassostrea gigas</name>
    <dbReference type="NCBI Taxonomy" id="29159"/>
    <lineage>
        <taxon>Eukaryota</taxon>
        <taxon>Metazoa</taxon>
        <taxon>Spiralia</taxon>
        <taxon>Lophotrochozoa</taxon>
        <taxon>Mollusca</taxon>
        <taxon>Bivalvia</taxon>
        <taxon>Autobranchia</taxon>
        <taxon>Pteriomorphia</taxon>
        <taxon>Ostreida</taxon>
        <taxon>Ostreoidea</taxon>
        <taxon>Ostreidae</taxon>
        <taxon>Magallana</taxon>
    </lineage>
</organism>
<feature type="compositionally biased region" description="Basic residues" evidence="1">
    <location>
        <begin position="46"/>
        <end position="56"/>
    </location>
</feature>